<name>A0ABU4V466_9PSEU</name>
<reference evidence="1 2" key="1">
    <citation type="submission" date="2023-11" db="EMBL/GenBank/DDBJ databases">
        <title>Lentzea sokolovensis, sp. nov., Lentzea kristufkii, sp. nov., and Lentzea miocenensis, sp. nov., rare actinobacteria from Sokolov Coal Basin, Miocene lacustrine sediment, Czech Republic.</title>
        <authorList>
            <person name="Lara A."/>
            <person name="Kotroba L."/>
            <person name="Nouioui I."/>
            <person name="Neumann-Schaal M."/>
            <person name="Mast Y."/>
            <person name="Chronakova A."/>
        </authorList>
    </citation>
    <scope>NUCLEOTIDE SEQUENCE [LARGE SCALE GENOMIC DNA]</scope>
    <source>
        <strain evidence="1 2">BCCO 10_0061</strain>
    </source>
</reference>
<sequence>MTSLSDEMFHALMDWNPLFATLVGVPGWDDRLEDLSVDGHQALRARLTGILERLDDSDEDQVSRDVIRHQAESIITRVDARLVEHTVSRGANAPVAGLLRAASQVDFSQRLHLVPRFLEQAQRRLLDTDRTPLRRHVENGAAYVERFLASPRQQWEGDADLRPAFARYREVLLGLPGRDDEQAGLCWLPNGEENYRKLVHDYTTAPYSPAELHRLGLDLIASLRDEYAEIGSRVWGISDVPEIFRRLRTDLLWDNEDEMLVSAVDAVARAEAETPNWFGRLPKARCEIRFVPEVDRHNAAFAYYEDAALDGSRPGTYFVNPLNATGRSRTVSEVTAFHEAIPGHHFQLSIAAETELSNVRKFAFIESYLEGWGLYTERLADEMGLYSSDEARLGMLGLDAMRAGRLVVDTGLHALGWPRQQAVDYLRENTAMDDAEINSEVDRYIEAPGQALAYMVGRLEIQRVREEARSAMGDRFDIRAFHDLVLENGIVPLPTLGKLVSDWSGRA</sequence>
<dbReference type="InterPro" id="IPR010281">
    <property type="entry name" value="DUF885"/>
</dbReference>
<protein>
    <submittedName>
        <fullName evidence="1">DUF885 domain-containing protein</fullName>
    </submittedName>
</protein>
<organism evidence="1 2">
    <name type="scientific">Lentzea sokolovensis</name>
    <dbReference type="NCBI Taxonomy" id="3095429"/>
    <lineage>
        <taxon>Bacteria</taxon>
        <taxon>Bacillati</taxon>
        <taxon>Actinomycetota</taxon>
        <taxon>Actinomycetes</taxon>
        <taxon>Pseudonocardiales</taxon>
        <taxon>Pseudonocardiaceae</taxon>
        <taxon>Lentzea</taxon>
    </lineage>
</organism>
<dbReference type="PANTHER" id="PTHR33361:SF2">
    <property type="entry name" value="DUF885 DOMAIN-CONTAINING PROTEIN"/>
    <property type="match status" value="1"/>
</dbReference>
<dbReference type="PANTHER" id="PTHR33361">
    <property type="entry name" value="GLR0591 PROTEIN"/>
    <property type="match status" value="1"/>
</dbReference>
<dbReference type="Proteomes" id="UP001285352">
    <property type="component" value="Unassembled WGS sequence"/>
</dbReference>
<dbReference type="Pfam" id="PF05960">
    <property type="entry name" value="DUF885"/>
    <property type="match status" value="1"/>
</dbReference>
<evidence type="ECO:0000313" key="1">
    <source>
        <dbReference type="EMBL" id="MDX8146586.1"/>
    </source>
</evidence>
<keyword evidence="2" id="KW-1185">Reference proteome</keyword>
<dbReference type="RefSeq" id="WP_319978655.1">
    <property type="nucleotide sequence ID" value="NZ_JAXAVU010000012.1"/>
</dbReference>
<gene>
    <name evidence="1" type="ORF">SK854_31045</name>
</gene>
<comment type="caution">
    <text evidence="1">The sequence shown here is derived from an EMBL/GenBank/DDBJ whole genome shotgun (WGS) entry which is preliminary data.</text>
</comment>
<proteinExistence type="predicted"/>
<evidence type="ECO:0000313" key="2">
    <source>
        <dbReference type="Proteomes" id="UP001285352"/>
    </source>
</evidence>
<dbReference type="EMBL" id="JAXAVU010000012">
    <property type="protein sequence ID" value="MDX8146586.1"/>
    <property type="molecule type" value="Genomic_DNA"/>
</dbReference>
<accession>A0ABU4V466</accession>